<dbReference type="PANTHER" id="PTHR10587">
    <property type="entry name" value="GLYCOSYL TRANSFERASE-RELATED"/>
    <property type="match status" value="1"/>
</dbReference>
<sequence length="270" mass="30218">MNMFYVLNGRKLKRILFLAIAVVFSGGIIYAERDNITVFAPQQPAAIYSIPTEKKVIALTFDISWGDKRAEPILEVLKEKNIKNVTFFLSSMWSQSHPDIVKKIVDAGYEIGSHGHKHDDYSTFSDDEIRSQIRMADTIISGLTGKSPSLIRLPNGDFDKRVLRIAEEMNYKVIQWDTDSRDWLNIGTSNIIDRVVSRAHPGDIVLMHASDSSKQTHEALPAIIDQLKAKGYEFVTVSQMIGQTELQGKTVNTDTLSDPSARMEAAAFGL</sequence>
<dbReference type="Gene3D" id="3.20.20.370">
    <property type="entry name" value="Glycoside hydrolase/deacetylase"/>
    <property type="match status" value="1"/>
</dbReference>
<dbReference type="EMBL" id="AEDD01000004">
    <property type="protein sequence ID" value="EFM11452.1"/>
    <property type="molecule type" value="Genomic_DNA"/>
</dbReference>
<name>E0I8E7_9BACL</name>
<dbReference type="InterPro" id="IPR014132">
    <property type="entry name" value="PdaB-like"/>
</dbReference>
<evidence type="ECO:0000313" key="2">
    <source>
        <dbReference type="EMBL" id="EFM11452.1"/>
    </source>
</evidence>
<dbReference type="GO" id="GO:0016020">
    <property type="term" value="C:membrane"/>
    <property type="evidence" value="ECO:0007669"/>
    <property type="project" value="TreeGrafter"/>
</dbReference>
<feature type="domain" description="NodB homology" evidence="1">
    <location>
        <begin position="55"/>
        <end position="235"/>
    </location>
</feature>
<reference evidence="2 3" key="1">
    <citation type="submission" date="2010-07" db="EMBL/GenBank/DDBJ databases">
        <title>The draft genome of Paenibacillus curdlanolyticus YK9.</title>
        <authorList>
            <consortium name="US DOE Joint Genome Institute (JGI-PGF)"/>
            <person name="Lucas S."/>
            <person name="Copeland A."/>
            <person name="Lapidus A."/>
            <person name="Cheng J.-F."/>
            <person name="Bruce D."/>
            <person name="Goodwin L."/>
            <person name="Pitluck S."/>
            <person name="Land M.L."/>
            <person name="Hauser L."/>
            <person name="Chang Y.-J."/>
            <person name="Jeffries C."/>
            <person name="Anderson I.J."/>
            <person name="Johnson E."/>
            <person name="Loganathan U."/>
            <person name="Mulhopadhyay B."/>
            <person name="Kyrpides N."/>
            <person name="Woyke T.J."/>
        </authorList>
    </citation>
    <scope>NUCLEOTIDE SEQUENCE [LARGE SCALE GENOMIC DNA]</scope>
    <source>
        <strain evidence="2 3">YK9</strain>
    </source>
</reference>
<dbReference type="SUPFAM" id="SSF88713">
    <property type="entry name" value="Glycoside hydrolase/deacetylase"/>
    <property type="match status" value="1"/>
</dbReference>
<dbReference type="NCBIfam" id="TIGR02764">
    <property type="entry name" value="spore_ybaN_pdaB"/>
    <property type="match status" value="1"/>
</dbReference>
<dbReference type="Proteomes" id="UP000005387">
    <property type="component" value="Unassembled WGS sequence"/>
</dbReference>
<proteinExistence type="predicted"/>
<evidence type="ECO:0000259" key="1">
    <source>
        <dbReference type="PROSITE" id="PS51677"/>
    </source>
</evidence>
<dbReference type="InterPro" id="IPR011330">
    <property type="entry name" value="Glyco_hydro/deAcase_b/a-brl"/>
</dbReference>
<gene>
    <name evidence="2" type="ORF">PaecuDRAFT_1900</name>
</gene>
<evidence type="ECO:0000313" key="3">
    <source>
        <dbReference type="Proteomes" id="UP000005387"/>
    </source>
</evidence>
<dbReference type="RefSeq" id="WP_006037908.1">
    <property type="nucleotide sequence ID" value="NZ_AEDD01000004.1"/>
</dbReference>
<dbReference type="AlphaFoldDB" id="E0I8E7"/>
<dbReference type="PANTHER" id="PTHR10587:SF128">
    <property type="entry name" value="POLYSACCHARIDE DEACETYLASE PDAB-RELATED"/>
    <property type="match status" value="1"/>
</dbReference>
<dbReference type="GO" id="GO:0016810">
    <property type="term" value="F:hydrolase activity, acting on carbon-nitrogen (but not peptide) bonds"/>
    <property type="evidence" value="ECO:0007669"/>
    <property type="project" value="InterPro"/>
</dbReference>
<organism evidence="2 3">
    <name type="scientific">Paenibacillus curdlanolyticus YK9</name>
    <dbReference type="NCBI Taxonomy" id="717606"/>
    <lineage>
        <taxon>Bacteria</taxon>
        <taxon>Bacillati</taxon>
        <taxon>Bacillota</taxon>
        <taxon>Bacilli</taxon>
        <taxon>Bacillales</taxon>
        <taxon>Paenibacillaceae</taxon>
        <taxon>Paenibacillus</taxon>
    </lineage>
</organism>
<dbReference type="GO" id="GO:0005975">
    <property type="term" value="P:carbohydrate metabolic process"/>
    <property type="evidence" value="ECO:0007669"/>
    <property type="project" value="InterPro"/>
</dbReference>
<keyword evidence="3" id="KW-1185">Reference proteome</keyword>
<dbReference type="InterPro" id="IPR050248">
    <property type="entry name" value="Polysacc_deacetylase_ArnD"/>
</dbReference>
<dbReference type="InterPro" id="IPR002509">
    <property type="entry name" value="NODB_dom"/>
</dbReference>
<dbReference type="eggNOG" id="COG0726">
    <property type="taxonomic scope" value="Bacteria"/>
</dbReference>
<accession>E0I8E7</accession>
<dbReference type="PROSITE" id="PS51677">
    <property type="entry name" value="NODB"/>
    <property type="match status" value="1"/>
</dbReference>
<dbReference type="OrthoDB" id="9806342at2"/>
<dbReference type="STRING" id="717606.PaecuDRAFT_1900"/>
<protein>
    <submittedName>
        <fullName evidence="2">Polysaccharide deacetylase family sporulation protein PdaB</fullName>
    </submittedName>
</protein>
<dbReference type="Pfam" id="PF01522">
    <property type="entry name" value="Polysacc_deac_1"/>
    <property type="match status" value="1"/>
</dbReference>